<accession>A0AAN1QNK9</accession>
<dbReference type="RefSeq" id="WP_208676693.1">
    <property type="nucleotide sequence ID" value="NZ_CP030139.2"/>
</dbReference>
<evidence type="ECO:0000313" key="2">
    <source>
        <dbReference type="Proteomes" id="UP000267249"/>
    </source>
</evidence>
<gene>
    <name evidence="1" type="ORF">DOP62_06630</name>
</gene>
<sequence>MQAGRWSRGAAIAIGLSLGWATPAVSLTPSQQQQLKSLGIPVIVPGKVPAGFQVKKISVDPCPPNALREGQGVCRFGPDYEILYHNSKGNCFTMVAVGGGVGGVDQAYGYEVDVPLFRDRVMLWFGDLNTNSRYRVPTAQQRQQPQASLRSDWVGKGPFYGVSYVQKDPQCRRGITPSQAEQILRSLQFLR</sequence>
<organism evidence="1 2">
    <name type="scientific">Synechococcus elongatus PCC 11801</name>
    <dbReference type="NCBI Taxonomy" id="2219813"/>
    <lineage>
        <taxon>Bacteria</taxon>
        <taxon>Bacillati</taxon>
        <taxon>Cyanobacteriota</taxon>
        <taxon>Cyanophyceae</taxon>
        <taxon>Synechococcales</taxon>
        <taxon>Synechococcaceae</taxon>
        <taxon>Synechococcus</taxon>
    </lineage>
</organism>
<protein>
    <submittedName>
        <fullName evidence="1">Uncharacterized protein</fullName>
    </submittedName>
</protein>
<proteinExistence type="predicted"/>
<name>A0AAN1QNK9_SYNEL</name>
<reference evidence="1 2" key="1">
    <citation type="journal article" date="2018" name="Sci. Rep.">
        <title>Genome Features and Biochemical Characteristics of a Robust, Fast Growing and Naturally Transformable Cyanobacterium Synechococcus elongatus PCC 11801 Isolated from India.</title>
        <authorList>
            <person name="Jaiswal D."/>
            <person name="Sengupta A."/>
            <person name="Sohoni S."/>
            <person name="Sengupta S."/>
            <person name="Phadnavis A.G."/>
            <person name="Pakrasi H.B."/>
            <person name="Wangikar P.P."/>
        </authorList>
    </citation>
    <scope>NUCLEOTIDE SEQUENCE [LARGE SCALE GENOMIC DNA]</scope>
    <source>
        <strain evidence="1 2">PCC 11801</strain>
    </source>
</reference>
<dbReference type="Proteomes" id="UP000267249">
    <property type="component" value="Chromosome"/>
</dbReference>
<dbReference type="EMBL" id="CP030139">
    <property type="protein sequence ID" value="AZB72439.1"/>
    <property type="molecule type" value="Genomic_DNA"/>
</dbReference>
<dbReference type="AlphaFoldDB" id="A0AAN1QNK9"/>
<evidence type="ECO:0000313" key="1">
    <source>
        <dbReference type="EMBL" id="AZB72439.1"/>
    </source>
</evidence>